<proteinExistence type="predicted"/>
<gene>
    <name evidence="1" type="ORF">S03H2_06659</name>
</gene>
<sequence>AYDVSASRDSRPMSGFNLFVSIYMLVHKADDTEQFFIDGSAIRVATVVTVAATVTGDFQCKAVCYNKFFVPVAEDVGDPVAGALSIEVTIPAAVEEGYARIFSDFAGYGGSSGHYYFNT</sequence>
<organism evidence="1">
    <name type="scientific">marine sediment metagenome</name>
    <dbReference type="NCBI Taxonomy" id="412755"/>
    <lineage>
        <taxon>unclassified sequences</taxon>
        <taxon>metagenomes</taxon>
        <taxon>ecological metagenomes</taxon>
    </lineage>
</organism>
<accession>X1EQK5</accession>
<evidence type="ECO:0000313" key="1">
    <source>
        <dbReference type="EMBL" id="GAH19399.1"/>
    </source>
</evidence>
<comment type="caution">
    <text evidence="1">The sequence shown here is derived from an EMBL/GenBank/DDBJ whole genome shotgun (WGS) entry which is preliminary data.</text>
</comment>
<protein>
    <submittedName>
        <fullName evidence="1">Uncharacterized protein</fullName>
    </submittedName>
</protein>
<name>X1EQK5_9ZZZZ</name>
<reference evidence="1" key="1">
    <citation type="journal article" date="2014" name="Front. Microbiol.">
        <title>High frequency of phylogenetically diverse reductive dehalogenase-homologous genes in deep subseafloor sedimentary metagenomes.</title>
        <authorList>
            <person name="Kawai M."/>
            <person name="Futagami T."/>
            <person name="Toyoda A."/>
            <person name="Takaki Y."/>
            <person name="Nishi S."/>
            <person name="Hori S."/>
            <person name="Arai W."/>
            <person name="Tsubouchi T."/>
            <person name="Morono Y."/>
            <person name="Uchiyama I."/>
            <person name="Ito T."/>
            <person name="Fujiyama A."/>
            <person name="Inagaki F."/>
            <person name="Takami H."/>
        </authorList>
    </citation>
    <scope>NUCLEOTIDE SEQUENCE</scope>
    <source>
        <strain evidence="1">Expedition CK06-06</strain>
    </source>
</reference>
<feature type="non-terminal residue" evidence="1">
    <location>
        <position position="1"/>
    </location>
</feature>
<dbReference type="AlphaFoldDB" id="X1EQK5"/>
<dbReference type="EMBL" id="BARU01002953">
    <property type="protein sequence ID" value="GAH19399.1"/>
    <property type="molecule type" value="Genomic_DNA"/>
</dbReference>